<dbReference type="PRINTS" id="PR00344">
    <property type="entry name" value="BCTRLSENSOR"/>
</dbReference>
<sequence>MPQALSRPWRSWTVTTRVTAPAAVSTTVVLTVGVLVVGAVLRSSLLQEARVTALQRANSVAGRLLEGTLSVEQALDEAALHPSELQLVTPDGQVHVADYSYLPSTALVPPPGDEGPTVAQVAGVGGYQVPHLVVAESVGTGGGSTTVIVAAPVEIELGVAARTQRLLAAVAVLAVSAAALLAWLAVRSALRPVTRIVDDVEAISDTGQDRRVQVPAGRDEVARLAVTMNGMLERLARSDRARRRFVSDASHELRSPVSTLLTQLETAPGAGGGRGEAGAPGDAALVDRQLMRAEILRLGRLVDDLLLAAKSDARGLDLRLRTVDVDDLVLQEARRLRAVSAHEVGVSLEAAQVRADPRRLGQVLRNLLDNADRHSTAWVRVSVEARPGRVLVHVDNAGEPVPESQRELVFERFARLDEARSRDRGGSGLGLAIARMLTRAHGGTLVAGVVPPDAEGAGACRFTLELARIDDDVEAGAPGAGAGRVEE</sequence>
<dbReference type="PROSITE" id="PS50885">
    <property type="entry name" value="HAMP"/>
    <property type="match status" value="1"/>
</dbReference>
<dbReference type="SUPFAM" id="SSF47384">
    <property type="entry name" value="Homodimeric domain of signal transducing histidine kinase"/>
    <property type="match status" value="1"/>
</dbReference>
<evidence type="ECO:0000256" key="1">
    <source>
        <dbReference type="ARBA" id="ARBA00000085"/>
    </source>
</evidence>
<dbReference type="SMART" id="SM00387">
    <property type="entry name" value="HATPase_c"/>
    <property type="match status" value="1"/>
</dbReference>
<name>A0ABY1IER1_9ACTO</name>
<keyword evidence="6 11" id="KW-0812">Transmembrane</keyword>
<dbReference type="Pfam" id="PF02518">
    <property type="entry name" value="HATPase_c"/>
    <property type="match status" value="1"/>
</dbReference>
<dbReference type="InterPro" id="IPR005467">
    <property type="entry name" value="His_kinase_dom"/>
</dbReference>
<evidence type="ECO:0000256" key="10">
    <source>
        <dbReference type="ARBA" id="ARBA00023136"/>
    </source>
</evidence>
<keyword evidence="15" id="KW-1185">Reference proteome</keyword>
<keyword evidence="8 11" id="KW-1133">Transmembrane helix</keyword>
<evidence type="ECO:0000313" key="15">
    <source>
        <dbReference type="Proteomes" id="UP000184390"/>
    </source>
</evidence>
<keyword evidence="4" id="KW-0597">Phosphoprotein</keyword>
<evidence type="ECO:0000256" key="2">
    <source>
        <dbReference type="ARBA" id="ARBA00004236"/>
    </source>
</evidence>
<dbReference type="Pfam" id="PF00512">
    <property type="entry name" value="HisKA"/>
    <property type="match status" value="1"/>
</dbReference>
<feature type="transmembrane region" description="Helical" evidence="11">
    <location>
        <begin position="20"/>
        <end position="41"/>
    </location>
</feature>
<comment type="caution">
    <text evidence="14">The sequence shown here is derived from an EMBL/GenBank/DDBJ whole genome shotgun (WGS) entry which is preliminary data.</text>
</comment>
<dbReference type="Gene3D" id="6.10.340.10">
    <property type="match status" value="1"/>
</dbReference>
<evidence type="ECO:0000313" key="14">
    <source>
        <dbReference type="EMBL" id="SHJ07091.1"/>
    </source>
</evidence>
<dbReference type="EMBL" id="FQYL01000010">
    <property type="protein sequence ID" value="SHJ07091.1"/>
    <property type="molecule type" value="Genomic_DNA"/>
</dbReference>
<dbReference type="InterPro" id="IPR004358">
    <property type="entry name" value="Sig_transdc_His_kin-like_C"/>
</dbReference>
<protein>
    <recommendedName>
        <fullName evidence="3">histidine kinase</fullName>
        <ecNumber evidence="3">2.7.13.3</ecNumber>
    </recommendedName>
</protein>
<gene>
    <name evidence="14" type="ORF">SAMN05216246_11032</name>
</gene>
<dbReference type="CDD" id="cd00075">
    <property type="entry name" value="HATPase"/>
    <property type="match status" value="1"/>
</dbReference>
<evidence type="ECO:0000256" key="8">
    <source>
        <dbReference type="ARBA" id="ARBA00022989"/>
    </source>
</evidence>
<evidence type="ECO:0000256" key="5">
    <source>
        <dbReference type="ARBA" id="ARBA00022679"/>
    </source>
</evidence>
<dbReference type="InterPro" id="IPR036097">
    <property type="entry name" value="HisK_dim/P_sf"/>
</dbReference>
<dbReference type="InterPro" id="IPR003661">
    <property type="entry name" value="HisK_dim/P_dom"/>
</dbReference>
<dbReference type="SMART" id="SM00304">
    <property type="entry name" value="HAMP"/>
    <property type="match status" value="1"/>
</dbReference>
<dbReference type="InterPro" id="IPR003594">
    <property type="entry name" value="HATPase_dom"/>
</dbReference>
<dbReference type="PROSITE" id="PS50109">
    <property type="entry name" value="HIS_KIN"/>
    <property type="match status" value="1"/>
</dbReference>
<evidence type="ECO:0000256" key="9">
    <source>
        <dbReference type="ARBA" id="ARBA00023012"/>
    </source>
</evidence>
<dbReference type="Gene3D" id="3.30.565.10">
    <property type="entry name" value="Histidine kinase-like ATPase, C-terminal domain"/>
    <property type="match status" value="1"/>
</dbReference>
<comment type="subcellular location">
    <subcellularLocation>
        <location evidence="2">Cell membrane</location>
    </subcellularLocation>
</comment>
<keyword evidence="10 11" id="KW-0472">Membrane</keyword>
<organism evidence="14 15">
    <name type="scientific">Actinomyces denticolens</name>
    <dbReference type="NCBI Taxonomy" id="52767"/>
    <lineage>
        <taxon>Bacteria</taxon>
        <taxon>Bacillati</taxon>
        <taxon>Actinomycetota</taxon>
        <taxon>Actinomycetes</taxon>
        <taxon>Actinomycetales</taxon>
        <taxon>Actinomycetaceae</taxon>
        <taxon>Actinomyces</taxon>
    </lineage>
</organism>
<dbReference type="EC" id="2.7.13.3" evidence="3"/>
<feature type="domain" description="Histidine kinase" evidence="12">
    <location>
        <begin position="248"/>
        <end position="470"/>
    </location>
</feature>
<evidence type="ECO:0000256" key="7">
    <source>
        <dbReference type="ARBA" id="ARBA00022777"/>
    </source>
</evidence>
<evidence type="ECO:0000256" key="4">
    <source>
        <dbReference type="ARBA" id="ARBA00022553"/>
    </source>
</evidence>
<dbReference type="Pfam" id="PF00672">
    <property type="entry name" value="HAMP"/>
    <property type="match status" value="1"/>
</dbReference>
<dbReference type="PANTHER" id="PTHR45436">
    <property type="entry name" value="SENSOR HISTIDINE KINASE YKOH"/>
    <property type="match status" value="1"/>
</dbReference>
<dbReference type="SUPFAM" id="SSF55874">
    <property type="entry name" value="ATPase domain of HSP90 chaperone/DNA topoisomerase II/histidine kinase"/>
    <property type="match status" value="1"/>
</dbReference>
<evidence type="ECO:0000256" key="6">
    <source>
        <dbReference type="ARBA" id="ARBA00022692"/>
    </source>
</evidence>
<feature type="domain" description="HAMP" evidence="13">
    <location>
        <begin position="187"/>
        <end position="240"/>
    </location>
</feature>
<dbReference type="InterPro" id="IPR050428">
    <property type="entry name" value="TCS_sensor_his_kinase"/>
</dbReference>
<dbReference type="InterPro" id="IPR003660">
    <property type="entry name" value="HAMP_dom"/>
</dbReference>
<dbReference type="CDD" id="cd00082">
    <property type="entry name" value="HisKA"/>
    <property type="match status" value="1"/>
</dbReference>
<feature type="transmembrane region" description="Helical" evidence="11">
    <location>
        <begin position="166"/>
        <end position="186"/>
    </location>
</feature>
<keyword evidence="5" id="KW-0808">Transferase</keyword>
<dbReference type="Gene3D" id="1.10.287.130">
    <property type="match status" value="1"/>
</dbReference>
<dbReference type="RefSeq" id="WP_073453568.1">
    <property type="nucleotide sequence ID" value="NZ_FQYL01000010.1"/>
</dbReference>
<dbReference type="CDD" id="cd06225">
    <property type="entry name" value="HAMP"/>
    <property type="match status" value="1"/>
</dbReference>
<evidence type="ECO:0000259" key="12">
    <source>
        <dbReference type="PROSITE" id="PS50109"/>
    </source>
</evidence>
<dbReference type="GO" id="GO:0016301">
    <property type="term" value="F:kinase activity"/>
    <property type="evidence" value="ECO:0007669"/>
    <property type="project" value="UniProtKB-KW"/>
</dbReference>
<dbReference type="SMART" id="SM00388">
    <property type="entry name" value="HisKA"/>
    <property type="match status" value="1"/>
</dbReference>
<keyword evidence="9" id="KW-0902">Two-component regulatory system</keyword>
<dbReference type="PANTHER" id="PTHR45436:SF5">
    <property type="entry name" value="SENSOR HISTIDINE KINASE TRCS"/>
    <property type="match status" value="1"/>
</dbReference>
<comment type="catalytic activity">
    <reaction evidence="1">
        <text>ATP + protein L-histidine = ADP + protein N-phospho-L-histidine.</text>
        <dbReference type="EC" id="2.7.13.3"/>
    </reaction>
</comment>
<evidence type="ECO:0000256" key="3">
    <source>
        <dbReference type="ARBA" id="ARBA00012438"/>
    </source>
</evidence>
<dbReference type="SUPFAM" id="SSF158472">
    <property type="entry name" value="HAMP domain-like"/>
    <property type="match status" value="1"/>
</dbReference>
<proteinExistence type="predicted"/>
<reference evidence="14 15" key="1">
    <citation type="submission" date="2016-11" db="EMBL/GenBank/DDBJ databases">
        <authorList>
            <person name="Varghese N."/>
            <person name="Submissions S."/>
        </authorList>
    </citation>
    <scope>NUCLEOTIDE SEQUENCE [LARGE SCALE GENOMIC DNA]</scope>
    <source>
        <strain evidence="14 15">PA</strain>
    </source>
</reference>
<keyword evidence="7 14" id="KW-0418">Kinase</keyword>
<evidence type="ECO:0000259" key="13">
    <source>
        <dbReference type="PROSITE" id="PS50885"/>
    </source>
</evidence>
<evidence type="ECO:0000256" key="11">
    <source>
        <dbReference type="SAM" id="Phobius"/>
    </source>
</evidence>
<dbReference type="Proteomes" id="UP000184390">
    <property type="component" value="Unassembled WGS sequence"/>
</dbReference>
<accession>A0ABY1IER1</accession>
<dbReference type="InterPro" id="IPR036890">
    <property type="entry name" value="HATPase_C_sf"/>
</dbReference>